<reference evidence="1 2" key="1">
    <citation type="submission" date="2020-06" db="EMBL/GenBank/DDBJ databases">
        <authorList>
            <person name="Li R."/>
            <person name="Bekaert M."/>
        </authorList>
    </citation>
    <scope>NUCLEOTIDE SEQUENCE [LARGE SCALE GENOMIC DNA]</scope>
    <source>
        <strain evidence="2">wild</strain>
    </source>
</reference>
<dbReference type="Proteomes" id="UP000507470">
    <property type="component" value="Unassembled WGS sequence"/>
</dbReference>
<gene>
    <name evidence="1" type="ORF">MCOR_23908</name>
</gene>
<dbReference type="EMBL" id="CACVKT020004200">
    <property type="protein sequence ID" value="CAC5388658.1"/>
    <property type="molecule type" value="Genomic_DNA"/>
</dbReference>
<dbReference type="AlphaFoldDB" id="A0A6J8BX57"/>
<evidence type="ECO:0000313" key="2">
    <source>
        <dbReference type="Proteomes" id="UP000507470"/>
    </source>
</evidence>
<protein>
    <recommendedName>
        <fullName evidence="3">Reverse transcriptase domain-containing protein</fullName>
    </recommendedName>
</protein>
<sequence length="506" mass="57993">MFEIEQGVRQGGTISADLYKLYVNPLLNVLCETGLGGNIGDIRCCAQIKREGYTLQPTKSVVLPISTSTKSIEIEEDSWNFSNNPMSVVEHSTHIGIQKCQKNSTKLTFAENMKKARSLYSLMGTGLHGKSGLDPETAITILNTYVIPILTYGLEILLPTGRILDSIYQFHKQTIKQILSLAKNTADPAVYILSGSLPIEAELHLKALSLFGKITRADKSTIEWRLAERQLQLKTNQNNCVTLYHISESSRYYYIGKMADLGEKNKDLLETLEAMHVEPKANNPEEFTTARKRTKRIVLYNVIADKPYELVSSAVRTYAKQKDVHVTFTKLLKRRDRREVKSNCSYEVSDHYPVFVQMNIDLPSRKSNAYNINKKTLKWSKADDFELKMYQTENDKLLNFETNSDNVTEGGVERFSSLLINALHMVKNSCIPIGTFRPYLKPYWKNQNLNNCHFEQRNARRKWINNNRTRQKKMISAMLNIKIKNENFISENESLKSFCKRNNSKT</sequence>
<organism evidence="1 2">
    <name type="scientific">Mytilus coruscus</name>
    <name type="common">Sea mussel</name>
    <dbReference type="NCBI Taxonomy" id="42192"/>
    <lineage>
        <taxon>Eukaryota</taxon>
        <taxon>Metazoa</taxon>
        <taxon>Spiralia</taxon>
        <taxon>Lophotrochozoa</taxon>
        <taxon>Mollusca</taxon>
        <taxon>Bivalvia</taxon>
        <taxon>Autobranchia</taxon>
        <taxon>Pteriomorphia</taxon>
        <taxon>Mytilida</taxon>
        <taxon>Mytiloidea</taxon>
        <taxon>Mytilidae</taxon>
        <taxon>Mytilinae</taxon>
        <taxon>Mytilus</taxon>
    </lineage>
</organism>
<name>A0A6J8BX57_MYTCO</name>
<accession>A0A6J8BX57</accession>
<keyword evidence="2" id="KW-1185">Reference proteome</keyword>
<evidence type="ECO:0000313" key="1">
    <source>
        <dbReference type="EMBL" id="CAC5388658.1"/>
    </source>
</evidence>
<proteinExistence type="predicted"/>
<evidence type="ECO:0008006" key="3">
    <source>
        <dbReference type="Google" id="ProtNLM"/>
    </source>
</evidence>